<dbReference type="EMBL" id="CACVAU010000001">
    <property type="protein sequence ID" value="CAA6800127.1"/>
    <property type="molecule type" value="Genomic_DNA"/>
</dbReference>
<proteinExistence type="predicted"/>
<evidence type="ECO:0000313" key="1">
    <source>
        <dbReference type="EMBL" id="CAA6800127.1"/>
    </source>
</evidence>
<dbReference type="Gene3D" id="3.40.50.300">
    <property type="entry name" value="P-loop containing nucleotide triphosphate hydrolases"/>
    <property type="match status" value="1"/>
</dbReference>
<gene>
    <name evidence="1" type="ORF">HELGO_WM9875</name>
</gene>
<dbReference type="InterPro" id="IPR027417">
    <property type="entry name" value="P-loop_NTPase"/>
</dbReference>
<accession>A0A6S6RU57</accession>
<dbReference type="AlphaFoldDB" id="A0A6S6RU57"/>
<organism evidence="1">
    <name type="scientific">uncultured Sulfurovum sp</name>
    <dbReference type="NCBI Taxonomy" id="269237"/>
    <lineage>
        <taxon>Bacteria</taxon>
        <taxon>Pseudomonadati</taxon>
        <taxon>Campylobacterota</taxon>
        <taxon>Epsilonproteobacteria</taxon>
        <taxon>Campylobacterales</taxon>
        <taxon>Sulfurovaceae</taxon>
        <taxon>Sulfurovum</taxon>
        <taxon>environmental samples</taxon>
    </lineage>
</organism>
<sequence>MELVYLWVEKYKNIENQGFNFSPRFECHYDGEGLTIKDNPDYIPDFFGENINVTAIVGKNGSGKSSVLELLQKLLIVNPIYYQEVENIKYLMILNINPNLYSNDELFGLGIKKSLILISNLNEILFNAKKIQEIDHSEIWQITDSLFYDSEVPYNQYNDYKSAKNNFRYLPEFELIKEGNYIDLDTYSISQKIFLLKDKNINFIFFQPKSIKIAILENLDNLRNRLVYDFHRTKRFSQDIIELVDSIVDKIQYSNRYENTEEHYI</sequence>
<dbReference type="SUPFAM" id="SSF52540">
    <property type="entry name" value="P-loop containing nucleoside triphosphate hydrolases"/>
    <property type="match status" value="1"/>
</dbReference>
<protein>
    <submittedName>
        <fullName evidence="1">Uncharacterized protein</fullName>
    </submittedName>
</protein>
<reference evidence="1" key="1">
    <citation type="submission" date="2020-01" db="EMBL/GenBank/DDBJ databases">
        <authorList>
            <person name="Meier V. D."/>
            <person name="Meier V D."/>
        </authorList>
    </citation>
    <scope>NUCLEOTIDE SEQUENCE</scope>
    <source>
        <strain evidence="1">HLG_WM_MAG_05</strain>
    </source>
</reference>
<name>A0A6S6RU57_9BACT</name>